<comment type="caution">
    <text evidence="1">The sequence shown here is derived from an EMBL/GenBank/DDBJ whole genome shotgun (WGS) entry which is preliminary data.</text>
</comment>
<accession>A0A2G3PQ06</accession>
<dbReference type="Proteomes" id="UP000225108">
    <property type="component" value="Unassembled WGS sequence"/>
</dbReference>
<proteinExistence type="predicted"/>
<dbReference type="AlphaFoldDB" id="A0A2G3PQ06"/>
<name>A0A2G3PQ06_WILMA</name>
<protein>
    <submittedName>
        <fullName evidence="1">Uncharacterized protein</fullName>
    </submittedName>
</protein>
<evidence type="ECO:0000313" key="2">
    <source>
        <dbReference type="Proteomes" id="UP000225108"/>
    </source>
</evidence>
<dbReference type="EMBL" id="PEBD01000004">
    <property type="protein sequence ID" value="PHV67846.1"/>
    <property type="molecule type" value="Genomic_DNA"/>
</dbReference>
<evidence type="ECO:0000313" key="1">
    <source>
        <dbReference type="EMBL" id="PHV67846.1"/>
    </source>
</evidence>
<gene>
    <name evidence="1" type="ORF">CSW57_00645</name>
</gene>
<organism evidence="1 2">
    <name type="scientific">Williamsia marianensis</name>
    <dbReference type="NCBI Taxonomy" id="85044"/>
    <lineage>
        <taxon>Bacteria</taxon>
        <taxon>Bacillati</taxon>
        <taxon>Actinomycetota</taxon>
        <taxon>Actinomycetes</taxon>
        <taxon>Mycobacteriales</taxon>
        <taxon>Nocardiaceae</taxon>
        <taxon>Williamsia</taxon>
    </lineage>
</organism>
<sequence length="242" mass="26420">MPSGGLSISSTLGGRTLGREQILSWEGRRITAAAKRLRVDVPASGSVATRREALLQSKLALGSETIIDRLSRDIRVSEPLARAQAAISSRRRVSVTRLAVTGGTAREFVAWFREETAQSNEPAMLRACPDHFVIRTGKDGRQEVLETTGGSPLAARFSVDYTNAEGLVTPAHPKYPLQIAGVALGGKDRPIGGVRHQFCDTETGFEAILTVEFPFPTLPTMVSQHRWHLACEFSNWIEDALR</sequence>
<reference evidence="1 2" key="1">
    <citation type="submission" date="2017-10" db="EMBL/GenBank/DDBJ databases">
        <title>The draft genome sequence of Williamsia sp. BULT 1.1 isolated from the semi-arid grassland soils from South Africa.</title>
        <authorList>
            <person name="Kabwe M.H."/>
            <person name="Govender N."/>
            <person name="Mutseka Lunga P."/>
            <person name="Vikram S."/>
            <person name="Makhalanyane T.P."/>
        </authorList>
    </citation>
    <scope>NUCLEOTIDE SEQUENCE [LARGE SCALE GENOMIC DNA]</scope>
    <source>
        <strain evidence="1 2">BULT 1.1</strain>
    </source>
</reference>